<dbReference type="GO" id="GO:0009507">
    <property type="term" value="C:chloroplast"/>
    <property type="evidence" value="ECO:0007669"/>
    <property type="project" value="UniProtKB-SubCell"/>
</dbReference>
<name>A0A1Z5KE76_FISSO</name>
<feature type="signal peptide" evidence="11">
    <location>
        <begin position="1"/>
        <end position="22"/>
    </location>
</feature>
<evidence type="ECO:0000256" key="5">
    <source>
        <dbReference type="ARBA" id="ARBA00022640"/>
    </source>
</evidence>
<feature type="transmembrane region" description="Helical" evidence="10">
    <location>
        <begin position="73"/>
        <end position="98"/>
    </location>
</feature>
<dbReference type="InParanoid" id="A0A1Z5KE76"/>
<keyword evidence="8 10" id="KW-1133">Transmembrane helix</keyword>
<dbReference type="InterPro" id="IPR051790">
    <property type="entry name" value="Cytochrome_c-biogenesis_DsbD"/>
</dbReference>
<dbReference type="InterPro" id="IPR003834">
    <property type="entry name" value="Cyt_c_assmbl_TM_dom"/>
</dbReference>
<keyword evidence="14" id="KW-1185">Reference proteome</keyword>
<evidence type="ECO:0000256" key="11">
    <source>
        <dbReference type="SAM" id="SignalP"/>
    </source>
</evidence>
<proteinExistence type="inferred from homology"/>
<comment type="caution">
    <text evidence="13">The sequence shown here is derived from an EMBL/GenBank/DDBJ whole genome shotgun (WGS) entry which is preliminary data.</text>
</comment>
<keyword evidence="4" id="KW-0150">Chloroplast</keyword>
<feature type="domain" description="Cytochrome C biogenesis protein transmembrane" evidence="12">
    <location>
        <begin position="69"/>
        <end position="270"/>
    </location>
</feature>
<dbReference type="EMBL" id="BDSP01000211">
    <property type="protein sequence ID" value="GAX24559.1"/>
    <property type="molecule type" value="Genomic_DNA"/>
</dbReference>
<feature type="chain" id="PRO_5012396605" description="Cytochrome C biogenesis protein transmembrane domain-containing protein" evidence="11">
    <location>
        <begin position="23"/>
        <end position="323"/>
    </location>
</feature>
<feature type="transmembrane region" description="Helical" evidence="10">
    <location>
        <begin position="278"/>
        <end position="299"/>
    </location>
</feature>
<protein>
    <recommendedName>
        <fullName evidence="12">Cytochrome C biogenesis protein transmembrane domain-containing protein</fullName>
    </recommendedName>
</protein>
<evidence type="ECO:0000259" key="12">
    <source>
        <dbReference type="Pfam" id="PF02683"/>
    </source>
</evidence>
<keyword evidence="5" id="KW-0934">Plastid</keyword>
<evidence type="ECO:0000313" key="13">
    <source>
        <dbReference type="EMBL" id="GAX24559.1"/>
    </source>
</evidence>
<evidence type="ECO:0000256" key="4">
    <source>
        <dbReference type="ARBA" id="ARBA00022528"/>
    </source>
</evidence>
<evidence type="ECO:0000256" key="2">
    <source>
        <dbReference type="ARBA" id="ARBA00004229"/>
    </source>
</evidence>
<evidence type="ECO:0000256" key="1">
    <source>
        <dbReference type="ARBA" id="ARBA00004141"/>
    </source>
</evidence>
<organism evidence="13 14">
    <name type="scientific">Fistulifera solaris</name>
    <name type="common">Oleaginous diatom</name>
    <dbReference type="NCBI Taxonomy" id="1519565"/>
    <lineage>
        <taxon>Eukaryota</taxon>
        <taxon>Sar</taxon>
        <taxon>Stramenopiles</taxon>
        <taxon>Ochrophyta</taxon>
        <taxon>Bacillariophyta</taxon>
        <taxon>Bacillariophyceae</taxon>
        <taxon>Bacillariophycidae</taxon>
        <taxon>Naviculales</taxon>
        <taxon>Naviculaceae</taxon>
        <taxon>Fistulifera</taxon>
    </lineage>
</organism>
<feature type="transmembrane region" description="Helical" evidence="10">
    <location>
        <begin position="242"/>
        <end position="266"/>
    </location>
</feature>
<evidence type="ECO:0000256" key="10">
    <source>
        <dbReference type="SAM" id="Phobius"/>
    </source>
</evidence>
<comment type="similarity">
    <text evidence="3">Belongs to the DsbD family.</text>
</comment>
<feature type="transmembrane region" description="Helical" evidence="10">
    <location>
        <begin position="110"/>
        <end position="133"/>
    </location>
</feature>
<reference evidence="13 14" key="1">
    <citation type="journal article" date="2015" name="Plant Cell">
        <title>Oil accumulation by the oleaginous diatom Fistulifera solaris as revealed by the genome and transcriptome.</title>
        <authorList>
            <person name="Tanaka T."/>
            <person name="Maeda Y."/>
            <person name="Veluchamy A."/>
            <person name="Tanaka M."/>
            <person name="Abida H."/>
            <person name="Marechal E."/>
            <person name="Bowler C."/>
            <person name="Muto M."/>
            <person name="Sunaga Y."/>
            <person name="Tanaka M."/>
            <person name="Yoshino T."/>
            <person name="Taniguchi T."/>
            <person name="Fukuda Y."/>
            <person name="Nemoto M."/>
            <person name="Matsumoto M."/>
            <person name="Wong P.S."/>
            <person name="Aburatani S."/>
            <person name="Fujibuchi W."/>
        </authorList>
    </citation>
    <scope>NUCLEOTIDE SEQUENCE [LARGE SCALE GENOMIC DNA]</scope>
    <source>
        <strain evidence="13 14">JPCC DA0580</strain>
    </source>
</reference>
<evidence type="ECO:0000256" key="3">
    <source>
        <dbReference type="ARBA" id="ARBA00006143"/>
    </source>
</evidence>
<keyword evidence="11" id="KW-0732">Signal</keyword>
<keyword evidence="9 10" id="KW-0472">Membrane</keyword>
<dbReference type="GO" id="GO:0017004">
    <property type="term" value="P:cytochrome complex assembly"/>
    <property type="evidence" value="ECO:0007669"/>
    <property type="project" value="UniProtKB-KW"/>
</dbReference>
<comment type="subcellular location">
    <subcellularLocation>
        <location evidence="1">Membrane</location>
        <topology evidence="1">Multi-pass membrane protein</topology>
    </subcellularLocation>
    <subcellularLocation>
        <location evidence="2">Plastid</location>
        <location evidence="2">Chloroplast</location>
    </subcellularLocation>
</comment>
<dbReference type="Pfam" id="PF02683">
    <property type="entry name" value="DsbD_TM"/>
    <property type="match status" value="1"/>
</dbReference>
<evidence type="ECO:0000256" key="9">
    <source>
        <dbReference type="ARBA" id="ARBA00023136"/>
    </source>
</evidence>
<gene>
    <name evidence="13" type="ORF">FisN_4Hh078</name>
</gene>
<evidence type="ECO:0000313" key="14">
    <source>
        <dbReference type="Proteomes" id="UP000198406"/>
    </source>
</evidence>
<keyword evidence="7" id="KW-0201">Cytochrome c-type biogenesis</keyword>
<dbReference type="PANTHER" id="PTHR31272">
    <property type="entry name" value="CYTOCHROME C-TYPE BIOGENESIS PROTEIN HI_1454-RELATED"/>
    <property type="match status" value="1"/>
</dbReference>
<accession>A0A1Z5KE76</accession>
<dbReference type="OrthoDB" id="40974at2759"/>
<keyword evidence="6 10" id="KW-0812">Transmembrane</keyword>
<dbReference type="AlphaFoldDB" id="A0A1Z5KE76"/>
<dbReference type="GO" id="GO:0016020">
    <property type="term" value="C:membrane"/>
    <property type="evidence" value="ECO:0007669"/>
    <property type="project" value="UniProtKB-SubCell"/>
</dbReference>
<feature type="transmembrane region" description="Helical" evidence="10">
    <location>
        <begin position="145"/>
        <end position="164"/>
    </location>
</feature>
<feature type="transmembrane region" description="Helical" evidence="10">
    <location>
        <begin position="210"/>
        <end position="236"/>
    </location>
</feature>
<evidence type="ECO:0000256" key="7">
    <source>
        <dbReference type="ARBA" id="ARBA00022748"/>
    </source>
</evidence>
<sequence>MRLHHRTYLATAALGSLTLTQALIATRSTQQFAGRRRKHTHLPAWQDVVYNAQSLAGNLAQNNMEEGMTAIPVMYGAGLLTSCSPCVWGILPLTVSYISQAAGSRDDQDTTWPTLAFAAGLASVFCTLGVVAAQVGGVLGSEDGFPWLALISNLICLVMGLRLLELINLPVFNISGWGMTKPNSDSVVLLDASGKILTSKEVKQGLWQTFLLGGSSALVASPCATPVLSSILAYVAAAQNTVLGILFLLAYTAGYATPLLWIAATGGQALVNLKKQTGTGILAFLAPWVSPVTAGVLLYYGTTGLLFALFGDPSVVALYPVLE</sequence>
<evidence type="ECO:0000256" key="6">
    <source>
        <dbReference type="ARBA" id="ARBA00022692"/>
    </source>
</evidence>
<dbReference type="Proteomes" id="UP000198406">
    <property type="component" value="Unassembled WGS sequence"/>
</dbReference>
<dbReference type="PANTHER" id="PTHR31272:SF6">
    <property type="entry name" value="CYTOCHROME C-TYPE BIOGENESIS CCDA-LIKE CHLOROPLASTIC PROTEIN"/>
    <property type="match status" value="1"/>
</dbReference>
<evidence type="ECO:0000256" key="8">
    <source>
        <dbReference type="ARBA" id="ARBA00022989"/>
    </source>
</evidence>